<accession>A0A926ESF5</accession>
<name>A0A926ESF5_9FIRM</name>
<evidence type="ECO:0000313" key="8">
    <source>
        <dbReference type="Proteomes" id="UP000601171"/>
    </source>
</evidence>
<dbReference type="InterPro" id="IPR007627">
    <property type="entry name" value="RNA_pol_sigma70_r2"/>
</dbReference>
<keyword evidence="2" id="KW-0805">Transcription regulation</keyword>
<evidence type="ECO:0000256" key="2">
    <source>
        <dbReference type="ARBA" id="ARBA00023015"/>
    </source>
</evidence>
<dbReference type="GO" id="GO:0016987">
    <property type="term" value="F:sigma factor activity"/>
    <property type="evidence" value="ECO:0007669"/>
    <property type="project" value="UniProtKB-KW"/>
</dbReference>
<keyword evidence="3" id="KW-0731">Sigma factor</keyword>
<dbReference type="AlphaFoldDB" id="A0A926ESF5"/>
<dbReference type="InterPro" id="IPR036388">
    <property type="entry name" value="WH-like_DNA-bd_sf"/>
</dbReference>
<dbReference type="PANTHER" id="PTHR43133">
    <property type="entry name" value="RNA POLYMERASE ECF-TYPE SIGMA FACTO"/>
    <property type="match status" value="1"/>
</dbReference>
<dbReference type="RefSeq" id="WP_316699594.1">
    <property type="nucleotide sequence ID" value="NZ_JACRTG010000010.1"/>
</dbReference>
<reference evidence="7" key="1">
    <citation type="submission" date="2020-08" db="EMBL/GenBank/DDBJ databases">
        <title>Genome public.</title>
        <authorList>
            <person name="Liu C."/>
            <person name="Sun Q."/>
        </authorList>
    </citation>
    <scope>NUCLEOTIDE SEQUENCE</scope>
    <source>
        <strain evidence="7">BX21</strain>
    </source>
</reference>
<dbReference type="InterPro" id="IPR013325">
    <property type="entry name" value="RNA_pol_sigma_r2"/>
</dbReference>
<gene>
    <name evidence="7" type="ORF">H8707_03890</name>
</gene>
<comment type="caution">
    <text evidence="7">The sequence shown here is derived from an EMBL/GenBank/DDBJ whole genome shotgun (WGS) entry which is preliminary data.</text>
</comment>
<dbReference type="Proteomes" id="UP000601171">
    <property type="component" value="Unassembled WGS sequence"/>
</dbReference>
<comment type="similarity">
    <text evidence="1">Belongs to the sigma-70 factor family. ECF subfamily.</text>
</comment>
<dbReference type="Pfam" id="PF08281">
    <property type="entry name" value="Sigma70_r4_2"/>
    <property type="match status" value="1"/>
</dbReference>
<dbReference type="InterPro" id="IPR014284">
    <property type="entry name" value="RNA_pol_sigma-70_dom"/>
</dbReference>
<evidence type="ECO:0000259" key="6">
    <source>
        <dbReference type="Pfam" id="PF08281"/>
    </source>
</evidence>
<evidence type="ECO:0000256" key="4">
    <source>
        <dbReference type="ARBA" id="ARBA00023163"/>
    </source>
</evidence>
<organism evidence="7 8">
    <name type="scientific">Paratissierella segnis</name>
    <dbReference type="NCBI Taxonomy" id="2763679"/>
    <lineage>
        <taxon>Bacteria</taxon>
        <taxon>Bacillati</taxon>
        <taxon>Bacillota</taxon>
        <taxon>Tissierellia</taxon>
        <taxon>Tissierellales</taxon>
        <taxon>Tissierellaceae</taxon>
        <taxon>Paratissierella</taxon>
    </lineage>
</organism>
<evidence type="ECO:0000256" key="3">
    <source>
        <dbReference type="ARBA" id="ARBA00023082"/>
    </source>
</evidence>
<keyword evidence="8" id="KW-1185">Reference proteome</keyword>
<sequence length="151" mass="17877">MNVYLIYEKYNKELLAYARSITQNQDRAFDIVQDAYLKAIENENVFEFMNEYQIKGWFFVTIKNKNIDYIRKHSKILSLIEYENIVDTEDFEENIAMKELLSKLPGKYKDVLYLKYFHGLNSKEIGKRLGISPSTVRSQLSTSLKLLKKNL</sequence>
<dbReference type="InterPro" id="IPR039425">
    <property type="entry name" value="RNA_pol_sigma-70-like"/>
</dbReference>
<dbReference type="SUPFAM" id="SSF88659">
    <property type="entry name" value="Sigma3 and sigma4 domains of RNA polymerase sigma factors"/>
    <property type="match status" value="1"/>
</dbReference>
<feature type="domain" description="RNA polymerase sigma factor 70 region 4 type 2" evidence="6">
    <location>
        <begin position="97"/>
        <end position="146"/>
    </location>
</feature>
<dbReference type="CDD" id="cd06171">
    <property type="entry name" value="Sigma70_r4"/>
    <property type="match status" value="1"/>
</dbReference>
<keyword evidence="4" id="KW-0804">Transcription</keyword>
<dbReference type="InterPro" id="IPR013324">
    <property type="entry name" value="RNA_pol_sigma_r3/r4-like"/>
</dbReference>
<dbReference type="NCBIfam" id="TIGR02937">
    <property type="entry name" value="sigma70-ECF"/>
    <property type="match status" value="1"/>
</dbReference>
<dbReference type="EMBL" id="JACRTG010000010">
    <property type="protein sequence ID" value="MBC8587378.1"/>
    <property type="molecule type" value="Genomic_DNA"/>
</dbReference>
<proteinExistence type="inferred from homology"/>
<dbReference type="Gene3D" id="1.10.1740.10">
    <property type="match status" value="1"/>
</dbReference>
<feature type="domain" description="RNA polymerase sigma-70 region 2" evidence="5">
    <location>
        <begin position="6"/>
        <end position="75"/>
    </location>
</feature>
<evidence type="ECO:0000256" key="1">
    <source>
        <dbReference type="ARBA" id="ARBA00010641"/>
    </source>
</evidence>
<dbReference type="GO" id="GO:0003677">
    <property type="term" value="F:DNA binding"/>
    <property type="evidence" value="ECO:0007669"/>
    <property type="project" value="InterPro"/>
</dbReference>
<dbReference type="Gene3D" id="1.10.10.10">
    <property type="entry name" value="Winged helix-like DNA-binding domain superfamily/Winged helix DNA-binding domain"/>
    <property type="match status" value="1"/>
</dbReference>
<dbReference type="InterPro" id="IPR013249">
    <property type="entry name" value="RNA_pol_sigma70_r4_t2"/>
</dbReference>
<dbReference type="Pfam" id="PF04542">
    <property type="entry name" value="Sigma70_r2"/>
    <property type="match status" value="1"/>
</dbReference>
<evidence type="ECO:0000259" key="5">
    <source>
        <dbReference type="Pfam" id="PF04542"/>
    </source>
</evidence>
<dbReference type="SUPFAM" id="SSF88946">
    <property type="entry name" value="Sigma2 domain of RNA polymerase sigma factors"/>
    <property type="match status" value="1"/>
</dbReference>
<dbReference type="GO" id="GO:0006352">
    <property type="term" value="P:DNA-templated transcription initiation"/>
    <property type="evidence" value="ECO:0007669"/>
    <property type="project" value="InterPro"/>
</dbReference>
<protein>
    <submittedName>
        <fullName evidence="7">Sigma-70 family RNA polymerase sigma factor</fullName>
    </submittedName>
</protein>
<evidence type="ECO:0000313" key="7">
    <source>
        <dbReference type="EMBL" id="MBC8587378.1"/>
    </source>
</evidence>
<dbReference type="PANTHER" id="PTHR43133:SF60">
    <property type="entry name" value="RNA POLYMERASE SIGMA FACTOR SIGV"/>
    <property type="match status" value="1"/>
</dbReference>